<evidence type="ECO:0000256" key="6">
    <source>
        <dbReference type="ARBA" id="ARBA00023136"/>
    </source>
</evidence>
<feature type="transmembrane region" description="Helical" evidence="7">
    <location>
        <begin position="21"/>
        <end position="40"/>
    </location>
</feature>
<feature type="transmembrane region" description="Helical" evidence="7">
    <location>
        <begin position="46"/>
        <end position="64"/>
    </location>
</feature>
<organism evidence="8 9">
    <name type="scientific">Christiangramia antarctica</name>
    <dbReference type="NCBI Taxonomy" id="2058158"/>
    <lineage>
        <taxon>Bacteria</taxon>
        <taxon>Pseudomonadati</taxon>
        <taxon>Bacteroidota</taxon>
        <taxon>Flavobacteriia</taxon>
        <taxon>Flavobacteriales</taxon>
        <taxon>Flavobacteriaceae</taxon>
        <taxon>Christiangramia</taxon>
    </lineage>
</organism>
<sequence length="213" mass="24323">MITKNFHKYEPAEERLNVLTHGLGLLLSIIGFVLLVIKGWGENHRIFISFLVFGSSMVILYAASTLYHSAKSEVLRNRLNIFDHAAIYVLIAGTYTPFALITLYGRTGWIIFASVWIMALAGIILKFFYTGKYEYLSTIMYVVMGWLMVVAIKPLIENFSTAGLWWLFLGGISYTIGALLFSLSRIKFNHAIFHIFVLLGTFCHFFAIYFYVI</sequence>
<evidence type="ECO:0000256" key="7">
    <source>
        <dbReference type="SAM" id="Phobius"/>
    </source>
</evidence>
<comment type="similarity">
    <text evidence="2">Belongs to the UPF0073 (Hly-III) family.</text>
</comment>
<dbReference type="PANTHER" id="PTHR20855:SF3">
    <property type="entry name" value="LD03007P"/>
    <property type="match status" value="1"/>
</dbReference>
<dbReference type="InterPro" id="IPR004254">
    <property type="entry name" value="AdipoR/HlyIII-related"/>
</dbReference>
<feature type="transmembrane region" description="Helical" evidence="7">
    <location>
        <begin position="85"/>
        <end position="103"/>
    </location>
</feature>
<evidence type="ECO:0000313" key="8">
    <source>
        <dbReference type="EMBL" id="MFD2832311.1"/>
    </source>
</evidence>
<dbReference type="Proteomes" id="UP001597438">
    <property type="component" value="Unassembled WGS sequence"/>
</dbReference>
<keyword evidence="4 7" id="KW-0812">Transmembrane</keyword>
<feature type="transmembrane region" description="Helical" evidence="7">
    <location>
        <begin position="109"/>
        <end position="128"/>
    </location>
</feature>
<evidence type="ECO:0000256" key="5">
    <source>
        <dbReference type="ARBA" id="ARBA00022989"/>
    </source>
</evidence>
<accession>A0ABW5WZP6</accession>
<comment type="caution">
    <text evidence="8">The sequence shown here is derived from an EMBL/GenBank/DDBJ whole genome shotgun (WGS) entry which is preliminary data.</text>
</comment>
<keyword evidence="3" id="KW-1003">Cell membrane</keyword>
<keyword evidence="9" id="KW-1185">Reference proteome</keyword>
<reference evidence="9" key="1">
    <citation type="journal article" date="2019" name="Int. J. Syst. Evol. Microbiol.">
        <title>The Global Catalogue of Microorganisms (GCM) 10K type strain sequencing project: providing services to taxonomists for standard genome sequencing and annotation.</title>
        <authorList>
            <consortium name="The Broad Institute Genomics Platform"/>
            <consortium name="The Broad Institute Genome Sequencing Center for Infectious Disease"/>
            <person name="Wu L."/>
            <person name="Ma J."/>
        </authorList>
    </citation>
    <scope>NUCLEOTIDE SEQUENCE [LARGE SCALE GENOMIC DNA]</scope>
    <source>
        <strain evidence="9">KCTC 52925</strain>
    </source>
</reference>
<evidence type="ECO:0000256" key="1">
    <source>
        <dbReference type="ARBA" id="ARBA00004651"/>
    </source>
</evidence>
<protein>
    <submittedName>
        <fullName evidence="8">Hemolysin III family protein</fullName>
    </submittedName>
</protein>
<dbReference type="InterPro" id="IPR005744">
    <property type="entry name" value="Hy-lIII"/>
</dbReference>
<feature type="transmembrane region" description="Helical" evidence="7">
    <location>
        <begin position="191"/>
        <end position="212"/>
    </location>
</feature>
<dbReference type="RefSeq" id="WP_347709960.1">
    <property type="nucleotide sequence ID" value="NZ_JBHUOJ010000007.1"/>
</dbReference>
<feature type="transmembrane region" description="Helical" evidence="7">
    <location>
        <begin position="162"/>
        <end position="184"/>
    </location>
</feature>
<dbReference type="EMBL" id="JBHUOJ010000007">
    <property type="protein sequence ID" value="MFD2832311.1"/>
    <property type="molecule type" value="Genomic_DNA"/>
</dbReference>
<keyword evidence="5 7" id="KW-1133">Transmembrane helix</keyword>
<name>A0ABW5WZP6_9FLAO</name>
<proteinExistence type="inferred from homology"/>
<dbReference type="Pfam" id="PF03006">
    <property type="entry name" value="HlyIII"/>
    <property type="match status" value="1"/>
</dbReference>
<evidence type="ECO:0000256" key="4">
    <source>
        <dbReference type="ARBA" id="ARBA00022692"/>
    </source>
</evidence>
<gene>
    <name evidence="8" type="ORF">ACFSYS_03370</name>
</gene>
<evidence type="ECO:0000256" key="3">
    <source>
        <dbReference type="ARBA" id="ARBA00022475"/>
    </source>
</evidence>
<evidence type="ECO:0000313" key="9">
    <source>
        <dbReference type="Proteomes" id="UP001597438"/>
    </source>
</evidence>
<dbReference type="NCBIfam" id="TIGR01065">
    <property type="entry name" value="hlyIII"/>
    <property type="match status" value="1"/>
</dbReference>
<keyword evidence="6 7" id="KW-0472">Membrane</keyword>
<evidence type="ECO:0000256" key="2">
    <source>
        <dbReference type="ARBA" id="ARBA00008488"/>
    </source>
</evidence>
<comment type="subcellular location">
    <subcellularLocation>
        <location evidence="1">Cell membrane</location>
        <topology evidence="1">Multi-pass membrane protein</topology>
    </subcellularLocation>
</comment>
<feature type="transmembrane region" description="Helical" evidence="7">
    <location>
        <begin position="135"/>
        <end position="156"/>
    </location>
</feature>
<dbReference type="PANTHER" id="PTHR20855">
    <property type="entry name" value="ADIPOR/PROGESTIN RECEPTOR-RELATED"/>
    <property type="match status" value="1"/>
</dbReference>